<dbReference type="InParanoid" id="H0EGR7"/>
<organism evidence="1 2">
    <name type="scientific">Glarea lozoyensis (strain ATCC 74030 / MF5533)</name>
    <dbReference type="NCBI Taxonomy" id="1104152"/>
    <lineage>
        <taxon>Eukaryota</taxon>
        <taxon>Fungi</taxon>
        <taxon>Dikarya</taxon>
        <taxon>Ascomycota</taxon>
        <taxon>Pezizomycotina</taxon>
        <taxon>Leotiomycetes</taxon>
        <taxon>Helotiales</taxon>
        <taxon>Helotiaceae</taxon>
        <taxon>Glarea</taxon>
    </lineage>
</organism>
<dbReference type="Proteomes" id="UP000005446">
    <property type="component" value="Unassembled WGS sequence"/>
</dbReference>
<keyword evidence="2" id="KW-1185">Reference proteome</keyword>
<reference evidence="1 2" key="1">
    <citation type="journal article" date="2012" name="Eukaryot. Cell">
        <title>Genome sequence of the fungus Glarea lozoyensis: the first genome sequence of a species from the Helotiaceae family.</title>
        <authorList>
            <person name="Youssar L."/>
            <person name="Gruening B.A."/>
            <person name="Erxleben A."/>
            <person name="Guenther S."/>
            <person name="Huettel W."/>
        </authorList>
    </citation>
    <scope>NUCLEOTIDE SEQUENCE [LARGE SCALE GENOMIC DNA]</scope>
    <source>
        <strain evidence="2">ATCC 74030 / MF5533</strain>
    </source>
</reference>
<comment type="caution">
    <text evidence="1">The sequence shown here is derived from an EMBL/GenBank/DDBJ whole genome shotgun (WGS) entry which is preliminary data.</text>
</comment>
<gene>
    <name evidence="1" type="ORF">M7I_1686</name>
</gene>
<protein>
    <submittedName>
        <fullName evidence="1">Uncharacterized protein</fullName>
    </submittedName>
</protein>
<dbReference type="HOGENOM" id="CLU_3299511_0_0_1"/>
<dbReference type="AlphaFoldDB" id="H0EGR7"/>
<name>H0EGR7_GLAL7</name>
<evidence type="ECO:0000313" key="1">
    <source>
        <dbReference type="EMBL" id="EHL02257.1"/>
    </source>
</evidence>
<proteinExistence type="predicted"/>
<sequence length="40" mass="4604">MFRTLKPRATPRNIHLTTYESTRNQGLPLGQNIVAGYIFK</sequence>
<accession>H0EGR7</accession>
<dbReference type="EMBL" id="AGUE01000030">
    <property type="protein sequence ID" value="EHL02257.1"/>
    <property type="molecule type" value="Genomic_DNA"/>
</dbReference>
<evidence type="ECO:0000313" key="2">
    <source>
        <dbReference type="Proteomes" id="UP000005446"/>
    </source>
</evidence>